<evidence type="ECO:0000256" key="3">
    <source>
        <dbReference type="ARBA" id="ARBA00023163"/>
    </source>
</evidence>
<keyword evidence="3" id="KW-0804">Transcription</keyword>
<dbReference type="Proteomes" id="UP000739538">
    <property type="component" value="Unassembled WGS sequence"/>
</dbReference>
<evidence type="ECO:0000259" key="4">
    <source>
        <dbReference type="Pfam" id="PF07638"/>
    </source>
</evidence>
<keyword evidence="2" id="KW-0731">Sigma factor</keyword>
<dbReference type="SUPFAM" id="SSF88659">
    <property type="entry name" value="Sigma3 and sigma4 domains of RNA polymerase sigma factors"/>
    <property type="match status" value="1"/>
</dbReference>
<proteinExistence type="predicted"/>
<dbReference type="Pfam" id="PF07638">
    <property type="entry name" value="Sigma70_ECF"/>
    <property type="match status" value="1"/>
</dbReference>
<evidence type="ECO:0000313" key="6">
    <source>
        <dbReference type="Proteomes" id="UP000739538"/>
    </source>
</evidence>
<dbReference type="Gene3D" id="1.10.10.10">
    <property type="entry name" value="Winged helix-like DNA-binding domain superfamily/Winged helix DNA-binding domain"/>
    <property type="match status" value="1"/>
</dbReference>
<gene>
    <name evidence="5" type="ORF">KDA27_20685</name>
</gene>
<dbReference type="GO" id="GO:0016987">
    <property type="term" value="F:sigma factor activity"/>
    <property type="evidence" value="ECO:0007669"/>
    <property type="project" value="UniProtKB-KW"/>
</dbReference>
<comment type="caution">
    <text evidence="5">The sequence shown here is derived from an EMBL/GenBank/DDBJ whole genome shotgun (WGS) entry which is preliminary data.</text>
</comment>
<dbReference type="NCBIfam" id="TIGR02999">
    <property type="entry name" value="Sig-70_X6"/>
    <property type="match status" value="1"/>
</dbReference>
<dbReference type="PANTHER" id="PTHR43133:SF39">
    <property type="entry name" value="SIMILAR TO RNA POLYMERASE SIGMA-E FACTOR"/>
    <property type="match status" value="1"/>
</dbReference>
<dbReference type="InterPro" id="IPR036388">
    <property type="entry name" value="WH-like_DNA-bd_sf"/>
</dbReference>
<dbReference type="EMBL" id="JAGQHS010000152">
    <property type="protein sequence ID" value="MCA9758223.1"/>
    <property type="molecule type" value="Genomic_DNA"/>
</dbReference>
<reference evidence="5" key="2">
    <citation type="journal article" date="2021" name="Microbiome">
        <title>Successional dynamics and alternative stable states in a saline activated sludge microbial community over 9 years.</title>
        <authorList>
            <person name="Wang Y."/>
            <person name="Ye J."/>
            <person name="Ju F."/>
            <person name="Liu L."/>
            <person name="Boyd J.A."/>
            <person name="Deng Y."/>
            <person name="Parks D.H."/>
            <person name="Jiang X."/>
            <person name="Yin X."/>
            <person name="Woodcroft B.J."/>
            <person name="Tyson G.W."/>
            <person name="Hugenholtz P."/>
            <person name="Polz M.F."/>
            <person name="Zhang T."/>
        </authorList>
    </citation>
    <scope>NUCLEOTIDE SEQUENCE</scope>
    <source>
        <strain evidence="5">HKST-UBA02</strain>
    </source>
</reference>
<dbReference type="InterPro" id="IPR011517">
    <property type="entry name" value="RNA_pol_sigma70_ECF-like"/>
</dbReference>
<keyword evidence="1" id="KW-0805">Transcription regulation</keyword>
<dbReference type="AlphaFoldDB" id="A0A956NI98"/>
<dbReference type="InterPro" id="IPR013324">
    <property type="entry name" value="RNA_pol_sigma_r3/r4-like"/>
</dbReference>
<reference evidence="5" key="1">
    <citation type="submission" date="2020-04" db="EMBL/GenBank/DDBJ databases">
        <authorList>
            <person name="Zhang T."/>
        </authorList>
    </citation>
    <scope>NUCLEOTIDE SEQUENCE</scope>
    <source>
        <strain evidence="5">HKST-UBA02</strain>
    </source>
</reference>
<organism evidence="5 6">
    <name type="scientific">Eiseniibacteriota bacterium</name>
    <dbReference type="NCBI Taxonomy" id="2212470"/>
    <lineage>
        <taxon>Bacteria</taxon>
        <taxon>Candidatus Eiseniibacteriota</taxon>
    </lineage>
</organism>
<evidence type="ECO:0000256" key="1">
    <source>
        <dbReference type="ARBA" id="ARBA00023015"/>
    </source>
</evidence>
<feature type="domain" description="RNA polymerase sigma-70 ECF-like HTH" evidence="4">
    <location>
        <begin position="5"/>
        <end position="185"/>
    </location>
</feature>
<dbReference type="PANTHER" id="PTHR43133">
    <property type="entry name" value="RNA POLYMERASE ECF-TYPE SIGMA FACTO"/>
    <property type="match status" value="1"/>
</dbReference>
<protein>
    <submittedName>
        <fullName evidence="5">RNA polymerase subunit sigma-70</fullName>
    </submittedName>
</protein>
<sequence length="194" mass="21720">MNPRQDVTALLHELGEESTAELTNQLTEAVYVELRGLALRFLGGERPDHTLQPTALVHEAYLRLVNQERVVWQERAHFLAVAAGAMRRVLLDHARRHGARKRGGGWKRIPLTGVEGPSDSVIDLLDFERALESLAREDERAARVVELKFFGGMTGDDVAHVLGVSPRTVKSDWSVAKLWLSRELKRGAEDEPTD</sequence>
<accession>A0A956NI98</accession>
<name>A0A956NI98_UNCEI</name>
<dbReference type="InterPro" id="IPR039425">
    <property type="entry name" value="RNA_pol_sigma-70-like"/>
</dbReference>
<evidence type="ECO:0000313" key="5">
    <source>
        <dbReference type="EMBL" id="MCA9758223.1"/>
    </source>
</evidence>
<dbReference type="InterPro" id="IPR053812">
    <property type="entry name" value="HTH_Sigma70_ECF-like"/>
</dbReference>
<evidence type="ECO:0000256" key="2">
    <source>
        <dbReference type="ARBA" id="ARBA00023082"/>
    </source>
</evidence>